<accession>A0A8B5Y0U8</accession>
<protein>
    <submittedName>
        <fullName evidence="1">DDE-type integrase/transposase/recombinase</fullName>
    </submittedName>
</protein>
<evidence type="ECO:0000313" key="1">
    <source>
        <dbReference type="EMBL" id="TVX81466.1"/>
    </source>
</evidence>
<evidence type="ECO:0000313" key="2">
    <source>
        <dbReference type="Proteomes" id="UP000317770"/>
    </source>
</evidence>
<comment type="caution">
    <text evidence="1">The sequence shown here is derived from an EMBL/GenBank/DDBJ whole genome shotgun (WGS) entry which is preliminary data.</text>
</comment>
<dbReference type="InterPro" id="IPR012337">
    <property type="entry name" value="RNaseH-like_sf"/>
</dbReference>
<dbReference type="AlphaFoldDB" id="A0A8B5Y0U8"/>
<dbReference type="SUPFAM" id="SSF53098">
    <property type="entry name" value="Ribonuclease H-like"/>
    <property type="match status" value="1"/>
</dbReference>
<gene>
    <name evidence="1" type="ORF">FQP34_09140</name>
</gene>
<dbReference type="Gene3D" id="3.30.420.10">
    <property type="entry name" value="Ribonuclease H-like superfamily/Ribonuclease H"/>
    <property type="match status" value="1"/>
</dbReference>
<dbReference type="Proteomes" id="UP000317770">
    <property type="component" value="Unassembled WGS sequence"/>
</dbReference>
<organism evidence="1 2">
    <name type="scientific">Peribacillus simplex</name>
    <dbReference type="NCBI Taxonomy" id="1478"/>
    <lineage>
        <taxon>Bacteria</taxon>
        <taxon>Bacillati</taxon>
        <taxon>Bacillota</taxon>
        <taxon>Bacilli</taxon>
        <taxon>Bacillales</taxon>
        <taxon>Bacillaceae</taxon>
        <taxon>Peribacillus</taxon>
    </lineage>
</organism>
<sequence>MTSSIRVQSVHSDQGFHYTHPLFQNKVKELGLTQFMSCKGNCWDNVPMESFLDGEIMK</sequence>
<dbReference type="GO" id="GO:0003676">
    <property type="term" value="F:nucleic acid binding"/>
    <property type="evidence" value="ECO:0007669"/>
    <property type="project" value="InterPro"/>
</dbReference>
<reference evidence="1 2" key="1">
    <citation type="submission" date="2019-07" db="EMBL/GenBank/DDBJ databases">
        <title>Genome assembly of Bacillus simplex strain GGC-P6A.</title>
        <authorList>
            <person name="Jennings M.E."/>
            <person name="Barton H.A."/>
        </authorList>
    </citation>
    <scope>NUCLEOTIDE SEQUENCE [LARGE SCALE GENOMIC DNA]</scope>
    <source>
        <strain evidence="1 2">GGC-P6A</strain>
    </source>
</reference>
<name>A0A8B5Y0U8_9BACI</name>
<dbReference type="InterPro" id="IPR036397">
    <property type="entry name" value="RNaseH_sf"/>
</dbReference>
<proteinExistence type="predicted"/>
<dbReference type="EMBL" id="VNKI01000004">
    <property type="protein sequence ID" value="TVX81466.1"/>
    <property type="molecule type" value="Genomic_DNA"/>
</dbReference>